<feature type="transmembrane region" description="Helical" evidence="7">
    <location>
        <begin position="160"/>
        <end position="182"/>
    </location>
</feature>
<feature type="domain" description="ABC transmembrane type-1" evidence="8">
    <location>
        <begin position="75"/>
        <end position="287"/>
    </location>
</feature>
<evidence type="ECO:0000256" key="4">
    <source>
        <dbReference type="ARBA" id="ARBA00022692"/>
    </source>
</evidence>
<keyword evidence="4 7" id="KW-0812">Transmembrane</keyword>
<evidence type="ECO:0000256" key="5">
    <source>
        <dbReference type="ARBA" id="ARBA00022989"/>
    </source>
</evidence>
<protein>
    <submittedName>
        <fullName evidence="9">Carbohydrate ABC transporter permease</fullName>
    </submittedName>
</protein>
<feature type="transmembrane region" description="Helical" evidence="7">
    <location>
        <begin position="221"/>
        <end position="246"/>
    </location>
</feature>
<comment type="similarity">
    <text evidence="7">Belongs to the binding-protein-dependent transport system permease family.</text>
</comment>
<dbReference type="EMBL" id="JBHSMH010000005">
    <property type="protein sequence ID" value="MFC5467654.1"/>
    <property type="molecule type" value="Genomic_DNA"/>
</dbReference>
<dbReference type="InterPro" id="IPR000515">
    <property type="entry name" value="MetI-like"/>
</dbReference>
<keyword evidence="5 7" id="KW-1133">Transmembrane helix</keyword>
<dbReference type="Pfam" id="PF00528">
    <property type="entry name" value="BPD_transp_1"/>
    <property type="match status" value="1"/>
</dbReference>
<comment type="subcellular location">
    <subcellularLocation>
        <location evidence="1 7">Cell membrane</location>
        <topology evidence="1 7">Multi-pass membrane protein</topology>
    </subcellularLocation>
</comment>
<dbReference type="Proteomes" id="UP001596105">
    <property type="component" value="Unassembled WGS sequence"/>
</dbReference>
<dbReference type="RefSeq" id="WP_209742949.1">
    <property type="nucleotide sequence ID" value="NZ_JBHSMH010000005.1"/>
</dbReference>
<dbReference type="PROSITE" id="PS50928">
    <property type="entry name" value="ABC_TM1"/>
    <property type="match status" value="1"/>
</dbReference>
<dbReference type="InterPro" id="IPR051393">
    <property type="entry name" value="ABC_transporter_permease"/>
</dbReference>
<gene>
    <name evidence="9" type="ORF">ACFPPD_02920</name>
</gene>
<name>A0ABW0LP35_9BACL</name>
<evidence type="ECO:0000256" key="3">
    <source>
        <dbReference type="ARBA" id="ARBA00022475"/>
    </source>
</evidence>
<dbReference type="SUPFAM" id="SSF161098">
    <property type="entry name" value="MetI-like"/>
    <property type="match status" value="1"/>
</dbReference>
<keyword evidence="3" id="KW-1003">Cell membrane</keyword>
<feature type="transmembrane region" description="Helical" evidence="7">
    <location>
        <begin position="15"/>
        <end position="37"/>
    </location>
</feature>
<evidence type="ECO:0000256" key="7">
    <source>
        <dbReference type="RuleBase" id="RU363032"/>
    </source>
</evidence>
<dbReference type="Gene3D" id="1.10.3720.10">
    <property type="entry name" value="MetI-like"/>
    <property type="match status" value="1"/>
</dbReference>
<evidence type="ECO:0000259" key="8">
    <source>
        <dbReference type="PROSITE" id="PS50928"/>
    </source>
</evidence>
<evidence type="ECO:0000313" key="10">
    <source>
        <dbReference type="Proteomes" id="UP001596105"/>
    </source>
</evidence>
<dbReference type="PANTHER" id="PTHR30193">
    <property type="entry name" value="ABC TRANSPORTER PERMEASE PROTEIN"/>
    <property type="match status" value="1"/>
</dbReference>
<proteinExistence type="inferred from homology"/>
<dbReference type="CDD" id="cd06261">
    <property type="entry name" value="TM_PBP2"/>
    <property type="match status" value="1"/>
</dbReference>
<feature type="transmembrane region" description="Helical" evidence="7">
    <location>
        <begin position="79"/>
        <end position="100"/>
    </location>
</feature>
<sequence length="297" mass="33417">MGTAKWLNFGNREKYAAWGFVLPALLLLLIFMFYPMLRALLLSFHESNLISTKLTFVGLDNYVRLVRDPEFWTTLGHSFYFGLIVIPVQSAIAFGLALIVQKKTPFVALFRTVYFLPVVISFVIASAVFRLIYNSEYGMLNILLDALGLPAFEVLSDPDVSMFGIILLGIWHAMGYFMIIFLSGLNQIPGDLYEAAETDGASGFQKFLYVTLPLMRRTISFVLIITTMDALKIFIPIYVVTAGGPAGSTRTVVQFIYETAFHHMNLGYAIAAAFIYFIIVLAISIIQLRLFRSDVEY</sequence>
<evidence type="ECO:0000256" key="6">
    <source>
        <dbReference type="ARBA" id="ARBA00023136"/>
    </source>
</evidence>
<organism evidence="9 10">
    <name type="scientific">Cohnella suwonensis</name>
    <dbReference type="NCBI Taxonomy" id="696072"/>
    <lineage>
        <taxon>Bacteria</taxon>
        <taxon>Bacillati</taxon>
        <taxon>Bacillota</taxon>
        <taxon>Bacilli</taxon>
        <taxon>Bacillales</taxon>
        <taxon>Paenibacillaceae</taxon>
        <taxon>Cohnella</taxon>
    </lineage>
</organism>
<evidence type="ECO:0000313" key="9">
    <source>
        <dbReference type="EMBL" id="MFC5467654.1"/>
    </source>
</evidence>
<keyword evidence="2 7" id="KW-0813">Transport</keyword>
<comment type="caution">
    <text evidence="9">The sequence shown here is derived from an EMBL/GenBank/DDBJ whole genome shotgun (WGS) entry which is preliminary data.</text>
</comment>
<dbReference type="InterPro" id="IPR035906">
    <property type="entry name" value="MetI-like_sf"/>
</dbReference>
<reference evidence="10" key="1">
    <citation type="journal article" date="2019" name="Int. J. Syst. Evol. Microbiol.">
        <title>The Global Catalogue of Microorganisms (GCM) 10K type strain sequencing project: providing services to taxonomists for standard genome sequencing and annotation.</title>
        <authorList>
            <consortium name="The Broad Institute Genomics Platform"/>
            <consortium name="The Broad Institute Genome Sequencing Center for Infectious Disease"/>
            <person name="Wu L."/>
            <person name="Ma J."/>
        </authorList>
    </citation>
    <scope>NUCLEOTIDE SEQUENCE [LARGE SCALE GENOMIC DNA]</scope>
    <source>
        <strain evidence="10">CCUG 57113</strain>
    </source>
</reference>
<keyword evidence="6 7" id="KW-0472">Membrane</keyword>
<evidence type="ECO:0000256" key="1">
    <source>
        <dbReference type="ARBA" id="ARBA00004651"/>
    </source>
</evidence>
<feature type="transmembrane region" description="Helical" evidence="7">
    <location>
        <begin position="112"/>
        <end position="133"/>
    </location>
</feature>
<dbReference type="PANTHER" id="PTHR30193:SF37">
    <property type="entry name" value="INNER MEMBRANE ABC TRANSPORTER PERMEASE PROTEIN YCJO"/>
    <property type="match status" value="1"/>
</dbReference>
<feature type="transmembrane region" description="Helical" evidence="7">
    <location>
        <begin position="266"/>
        <end position="291"/>
    </location>
</feature>
<evidence type="ECO:0000256" key="2">
    <source>
        <dbReference type="ARBA" id="ARBA00022448"/>
    </source>
</evidence>
<accession>A0ABW0LP35</accession>
<keyword evidence="10" id="KW-1185">Reference proteome</keyword>